<protein>
    <recommendedName>
        <fullName evidence="2">Glucans biosynthesis protein G</fullName>
    </recommendedName>
</protein>
<evidence type="ECO:0000256" key="1">
    <source>
        <dbReference type="ARBA" id="ARBA00004418"/>
    </source>
</evidence>
<dbReference type="InterPro" id="IPR014438">
    <property type="entry name" value="Glucan_biosyn_MdoG/MdoD"/>
</dbReference>
<dbReference type="InterPro" id="IPR007444">
    <property type="entry name" value="Glucan_biosyn_MdoG_C"/>
</dbReference>
<dbReference type="PIRSF" id="PIRSF006281">
    <property type="entry name" value="MdoG"/>
    <property type="match status" value="1"/>
</dbReference>
<comment type="subcellular location">
    <subcellularLocation>
        <location evidence="1">Periplasm</location>
    </subcellularLocation>
</comment>
<evidence type="ECO:0000259" key="5">
    <source>
        <dbReference type="Pfam" id="PF04349"/>
    </source>
</evidence>
<keyword evidence="4" id="KW-0732">Signal</keyword>
<gene>
    <name evidence="6" type="ORF">EOE66_14165</name>
</gene>
<evidence type="ECO:0000313" key="6">
    <source>
        <dbReference type="EMBL" id="RVU45280.1"/>
    </source>
</evidence>
<evidence type="ECO:0000256" key="2">
    <source>
        <dbReference type="ARBA" id="ARBA00015376"/>
    </source>
</evidence>
<evidence type="ECO:0000256" key="4">
    <source>
        <dbReference type="SAM" id="SignalP"/>
    </source>
</evidence>
<feature type="domain" description="Glucan biosynthesis periplasmic MdoG C-terminal" evidence="5">
    <location>
        <begin position="28"/>
        <end position="515"/>
    </location>
</feature>
<dbReference type="SUPFAM" id="SSF74650">
    <property type="entry name" value="Galactose mutarotase-like"/>
    <property type="match status" value="1"/>
</dbReference>
<name>A0A437REU3_9BURK</name>
<dbReference type="PANTHER" id="PTHR30504:SF4">
    <property type="entry name" value="GLUCANS BIOSYNTHESIS PROTEIN G"/>
    <property type="match status" value="1"/>
</dbReference>
<dbReference type="GO" id="GO:0030288">
    <property type="term" value="C:outer membrane-bounded periplasmic space"/>
    <property type="evidence" value="ECO:0007669"/>
    <property type="project" value="TreeGrafter"/>
</dbReference>
<dbReference type="EMBL" id="SACR01000004">
    <property type="protein sequence ID" value="RVU45280.1"/>
    <property type="molecule type" value="Genomic_DNA"/>
</dbReference>
<dbReference type="Pfam" id="PF04349">
    <property type="entry name" value="MdoG"/>
    <property type="match status" value="1"/>
</dbReference>
<sequence length="553" mass="60499">MTRFALLILSCLATLLLPPAFASASAGFGFDDVAAMAQREAALPYAAPVVRLPAELQGLNYDGLRDIRYRPEKAVWREQGLPFELQFFHLGGGNALPVQIHEVHEGRARLLGYDPAAWDFGRHRFDRSGWQDLGHAGFRVHHALNSPAYKDELVVFLGASYFRALGRGQQYGLSARGLALDTVGGAGPEEFPRFKAFWIERPAANASMLTIHALLDSPRATGAVRFVFQPGETTLVDVQQRLFLRAQAHQAAGTAPLAMLGLAPLTSMYLHGENQPQAVDFRPEVHDSDGLMVAGQPAANTATEWLWRPLVNPRTPLASSFALQRLEGFGLMQRDCRFTSYEDPEARYERRPSAWVQPLGDWGPGRVLLLQLPTPDETEDNIVAAWVPATLPAPGQPLDIAYRLHWQGSTLTQPPGAQAVQSRRGRSWAPLAAGELQFLIDFDGPALRALPPGAAVQAVASTSTPGARITDAQAYPHPQGGWRLRLRVQRSDPAQPLELRAFLQNGPHALSETWAALIPGEASDERARIPTPPAPETRRLKPSRRPPSLPPGC</sequence>
<dbReference type="InterPro" id="IPR014718">
    <property type="entry name" value="GH-type_carb-bd"/>
</dbReference>
<dbReference type="GO" id="GO:0003824">
    <property type="term" value="F:catalytic activity"/>
    <property type="evidence" value="ECO:0007669"/>
    <property type="project" value="InterPro"/>
</dbReference>
<proteinExistence type="predicted"/>
<dbReference type="InterPro" id="IPR011013">
    <property type="entry name" value="Gal_mutarotase_sf_dom"/>
</dbReference>
<keyword evidence="7" id="KW-1185">Reference proteome</keyword>
<dbReference type="Gene3D" id="2.70.98.10">
    <property type="match status" value="1"/>
</dbReference>
<dbReference type="PANTHER" id="PTHR30504">
    <property type="entry name" value="GLUCANS BIOSYNTHESIS PROTEIN"/>
    <property type="match status" value="1"/>
</dbReference>
<dbReference type="GO" id="GO:0051274">
    <property type="term" value="P:beta-glucan biosynthetic process"/>
    <property type="evidence" value="ECO:0007669"/>
    <property type="project" value="TreeGrafter"/>
</dbReference>
<dbReference type="AlphaFoldDB" id="A0A437REU3"/>
<feature type="region of interest" description="Disordered" evidence="3">
    <location>
        <begin position="521"/>
        <end position="553"/>
    </location>
</feature>
<feature type="chain" id="PRO_5019224026" description="Glucans biosynthesis protein G" evidence="4">
    <location>
        <begin position="23"/>
        <end position="553"/>
    </location>
</feature>
<dbReference type="SUPFAM" id="SSF81296">
    <property type="entry name" value="E set domains"/>
    <property type="match status" value="1"/>
</dbReference>
<reference evidence="6 7" key="1">
    <citation type="submission" date="2019-01" db="EMBL/GenBank/DDBJ databases">
        <authorList>
            <person name="Chen W.-M."/>
        </authorList>
    </citation>
    <scope>NUCLEOTIDE SEQUENCE [LARGE SCALE GENOMIC DNA]</scope>
    <source>
        <strain evidence="6 7">KYPY4</strain>
    </source>
</reference>
<evidence type="ECO:0000256" key="3">
    <source>
        <dbReference type="SAM" id="MobiDB-lite"/>
    </source>
</evidence>
<evidence type="ECO:0000313" key="7">
    <source>
        <dbReference type="Proteomes" id="UP000285575"/>
    </source>
</evidence>
<dbReference type="RefSeq" id="WP_128229379.1">
    <property type="nucleotide sequence ID" value="NZ_SACR01000004.1"/>
</dbReference>
<dbReference type="GO" id="GO:0030246">
    <property type="term" value="F:carbohydrate binding"/>
    <property type="evidence" value="ECO:0007669"/>
    <property type="project" value="InterPro"/>
</dbReference>
<dbReference type="OrthoDB" id="335750at2"/>
<organism evidence="6 7">
    <name type="scientific">Rubrivivax rivuli</name>
    <dbReference type="NCBI Taxonomy" id="1862385"/>
    <lineage>
        <taxon>Bacteria</taxon>
        <taxon>Pseudomonadati</taxon>
        <taxon>Pseudomonadota</taxon>
        <taxon>Betaproteobacteria</taxon>
        <taxon>Burkholderiales</taxon>
        <taxon>Sphaerotilaceae</taxon>
        <taxon>Rubrivivax</taxon>
    </lineage>
</organism>
<feature type="signal peptide" evidence="4">
    <location>
        <begin position="1"/>
        <end position="22"/>
    </location>
</feature>
<accession>A0A437REU3</accession>
<comment type="caution">
    <text evidence="6">The sequence shown here is derived from an EMBL/GenBank/DDBJ whole genome shotgun (WGS) entry which is preliminary data.</text>
</comment>
<dbReference type="InterPro" id="IPR014756">
    <property type="entry name" value="Ig_E-set"/>
</dbReference>
<dbReference type="Proteomes" id="UP000285575">
    <property type="component" value="Unassembled WGS sequence"/>
</dbReference>